<protein>
    <submittedName>
        <fullName evidence="1">Uncharacterized protein</fullName>
    </submittedName>
</protein>
<name>A0A420ZBZ7_UNCK3</name>
<organism evidence="1 2">
    <name type="scientific">candidate division Kazan bacterium</name>
    <dbReference type="NCBI Taxonomy" id="2202143"/>
    <lineage>
        <taxon>Bacteria</taxon>
        <taxon>Bacteria division Kazan-3B-28</taxon>
    </lineage>
</organism>
<comment type="caution">
    <text evidence="1">The sequence shown here is derived from an EMBL/GenBank/DDBJ whole genome shotgun (WGS) entry which is preliminary data.</text>
</comment>
<proteinExistence type="predicted"/>
<gene>
    <name evidence="1" type="ORF">DRH29_04180</name>
</gene>
<dbReference type="EMBL" id="QMNG01000040">
    <property type="protein sequence ID" value="RLC36636.1"/>
    <property type="molecule type" value="Genomic_DNA"/>
</dbReference>
<reference evidence="1 2" key="1">
    <citation type="submission" date="2018-06" db="EMBL/GenBank/DDBJ databases">
        <title>Extensive metabolic versatility and redundancy in microbially diverse, dynamic hydrothermal sediments.</title>
        <authorList>
            <person name="Dombrowski N."/>
            <person name="Teske A."/>
            <person name="Baker B.J."/>
        </authorList>
    </citation>
    <scope>NUCLEOTIDE SEQUENCE [LARGE SCALE GENOMIC DNA]</scope>
    <source>
        <strain evidence="1">B79_G16</strain>
    </source>
</reference>
<evidence type="ECO:0000313" key="2">
    <source>
        <dbReference type="Proteomes" id="UP000281261"/>
    </source>
</evidence>
<evidence type="ECO:0000313" key="1">
    <source>
        <dbReference type="EMBL" id="RLC36636.1"/>
    </source>
</evidence>
<dbReference type="Proteomes" id="UP000281261">
    <property type="component" value="Unassembled WGS sequence"/>
</dbReference>
<accession>A0A420ZBZ7</accession>
<sequence length="62" mass="7601">MEFTIKFFKRLSPLFFKWDDKFNKLAIYNSEVSRGIVHTEEFKTKMAILQEEYNQKIKKYCV</sequence>
<dbReference type="AlphaFoldDB" id="A0A420ZBZ7"/>